<name>A0A392MCU5_9FABA</name>
<sequence length="150" mass="17349">WKIRFDNESLWYRALSSRYGISNEALRDGGNDRVATKDNLSRRGVIGQGSLLCVGECGLEESVSHLFFECPVFAGIWYRIDRVSVIWFASIWCIWKARNDKLFKNKEDVQFGNGCALSALPQFRPVLWQLLSRTKGLFRFHYLAHQIGEE</sequence>
<reference evidence="1 2" key="1">
    <citation type="journal article" date="2018" name="Front. Plant Sci.">
        <title>Red Clover (Trifolium pratense) and Zigzag Clover (T. medium) - A Picture of Genomic Similarities and Differences.</title>
        <authorList>
            <person name="Dluhosova J."/>
            <person name="Istvanek J."/>
            <person name="Nedelnik J."/>
            <person name="Repkova J."/>
        </authorList>
    </citation>
    <scope>NUCLEOTIDE SEQUENCE [LARGE SCALE GENOMIC DNA]</scope>
    <source>
        <strain evidence="2">cv. 10/8</strain>
        <tissue evidence="1">Leaf</tissue>
    </source>
</reference>
<dbReference type="Proteomes" id="UP000265520">
    <property type="component" value="Unassembled WGS sequence"/>
</dbReference>
<accession>A0A392MCU5</accession>
<dbReference type="EMBL" id="LXQA010007063">
    <property type="protein sequence ID" value="MCH84588.1"/>
    <property type="molecule type" value="Genomic_DNA"/>
</dbReference>
<keyword evidence="2" id="KW-1185">Reference proteome</keyword>
<gene>
    <name evidence="1" type="ORF">A2U01_0005420</name>
</gene>
<dbReference type="AlphaFoldDB" id="A0A392MCU5"/>
<protein>
    <submittedName>
        <fullName evidence="1">Uncharacterized protein</fullName>
    </submittedName>
</protein>
<proteinExistence type="predicted"/>
<organism evidence="1 2">
    <name type="scientific">Trifolium medium</name>
    <dbReference type="NCBI Taxonomy" id="97028"/>
    <lineage>
        <taxon>Eukaryota</taxon>
        <taxon>Viridiplantae</taxon>
        <taxon>Streptophyta</taxon>
        <taxon>Embryophyta</taxon>
        <taxon>Tracheophyta</taxon>
        <taxon>Spermatophyta</taxon>
        <taxon>Magnoliopsida</taxon>
        <taxon>eudicotyledons</taxon>
        <taxon>Gunneridae</taxon>
        <taxon>Pentapetalae</taxon>
        <taxon>rosids</taxon>
        <taxon>fabids</taxon>
        <taxon>Fabales</taxon>
        <taxon>Fabaceae</taxon>
        <taxon>Papilionoideae</taxon>
        <taxon>50 kb inversion clade</taxon>
        <taxon>NPAAA clade</taxon>
        <taxon>Hologalegina</taxon>
        <taxon>IRL clade</taxon>
        <taxon>Trifolieae</taxon>
        <taxon>Trifolium</taxon>
    </lineage>
</organism>
<evidence type="ECO:0000313" key="1">
    <source>
        <dbReference type="EMBL" id="MCH84588.1"/>
    </source>
</evidence>
<feature type="non-terminal residue" evidence="1">
    <location>
        <position position="1"/>
    </location>
</feature>
<comment type="caution">
    <text evidence="1">The sequence shown here is derived from an EMBL/GenBank/DDBJ whole genome shotgun (WGS) entry which is preliminary data.</text>
</comment>
<evidence type="ECO:0000313" key="2">
    <source>
        <dbReference type="Proteomes" id="UP000265520"/>
    </source>
</evidence>